<feature type="domain" description="Plastocyanin-like" evidence="11">
    <location>
        <begin position="220"/>
        <end position="371"/>
    </location>
</feature>
<evidence type="ECO:0000313" key="15">
    <source>
        <dbReference type="Proteomes" id="UP000001798"/>
    </source>
</evidence>
<evidence type="ECO:0000259" key="13">
    <source>
        <dbReference type="Pfam" id="PF07732"/>
    </source>
</evidence>
<dbReference type="Gene3D" id="2.60.40.420">
    <property type="entry name" value="Cupredoxins - blue copper proteins"/>
    <property type="match status" value="3"/>
</dbReference>
<dbReference type="Pfam" id="PF07731">
    <property type="entry name" value="Cu-oxidase_2"/>
    <property type="match status" value="1"/>
</dbReference>
<keyword evidence="10" id="KW-0732">Signal</keyword>
<dbReference type="GeneID" id="5426156"/>
<keyword evidence="9" id="KW-0439">Lignin degradation</keyword>
<dbReference type="InterPro" id="IPR002355">
    <property type="entry name" value="Cu_oxidase_Cu_BS"/>
</dbReference>
<dbReference type="PROSITE" id="PS00080">
    <property type="entry name" value="MULTICOPPER_OXIDASE2"/>
    <property type="match status" value="1"/>
</dbReference>
<comment type="similarity">
    <text evidence="3">Belongs to the multicopper oxidase family.</text>
</comment>
<keyword evidence="8" id="KW-0325">Glycoprotein</keyword>
<keyword evidence="5" id="KW-0479">Metal-binding</keyword>
<evidence type="ECO:0000256" key="7">
    <source>
        <dbReference type="ARBA" id="ARBA00023008"/>
    </source>
</evidence>
<dbReference type="GO" id="GO:0052716">
    <property type="term" value="F:hydroquinone:oxygen oxidoreductase activity"/>
    <property type="evidence" value="ECO:0007669"/>
    <property type="project" value="UniProtKB-EC"/>
</dbReference>
<evidence type="ECO:0000259" key="12">
    <source>
        <dbReference type="Pfam" id="PF07731"/>
    </source>
</evidence>
<comment type="catalytic activity">
    <reaction evidence="1">
        <text>4 hydroquinone + O2 = 4 benzosemiquinone + 2 H2O</text>
        <dbReference type="Rhea" id="RHEA:11276"/>
        <dbReference type="ChEBI" id="CHEBI:15377"/>
        <dbReference type="ChEBI" id="CHEBI:15379"/>
        <dbReference type="ChEBI" id="CHEBI:17594"/>
        <dbReference type="ChEBI" id="CHEBI:17977"/>
        <dbReference type="EC" id="1.10.3.2"/>
    </reaction>
</comment>
<dbReference type="KEGG" id="bfu:BCIN_13g00110"/>
<evidence type="ECO:0000256" key="9">
    <source>
        <dbReference type="ARBA" id="ARBA00023185"/>
    </source>
</evidence>
<dbReference type="RefSeq" id="XP_024552410.1">
    <property type="nucleotide sequence ID" value="XM_024696597.1"/>
</dbReference>
<evidence type="ECO:0000256" key="4">
    <source>
        <dbReference type="ARBA" id="ARBA00012297"/>
    </source>
</evidence>
<dbReference type="InterPro" id="IPR033138">
    <property type="entry name" value="Cu_oxidase_CS"/>
</dbReference>
<sequence length="607" mass="67179">MFFTVMLSIAILIRTCLPSAIPSQALSNNKRTSASTCLNAASSRNCWNGNYSINTDTEEAWPDTGVVVAYTLVITNQTMSPDGTPRWMLVVNGTYPGPTITASESAPMWPPSSSAMSAYLFIDWGDTLEITVVNQIITDGVSMHWHGIVQKNTNTMDGVNGITECPIPPGSSKLYKFLATQHGTSWYHSHHAAQYGDGVLGSIVVNGPASLNYDHDLGPLPITDFYYNSTYEEGLLSVSRGPPKADNGLINGTNRNPQKTAGVYNQVSGLVPGAKYRLRIINTSIDNHFQVTLDSHYFQVIQTDFVPIQPYTTKTIFIAIGQRYDVIITADQTPSNYWFRAIVPNPPTQKGFGCGQNANNGSINAIFSYQGVESSEPTSKSFLMPQSCEDETQLVSWHEKAVPEDEFVWPTSQELIVTGPGSNSLSKAPAPYIWSINDTYMKIEWDKPTLQYVIQGNKSYNVHQSIIELPDANVWTFWIIKNAAAIPHPIHLHGHDFYILGQENGINFTDKSSLNFANPARRDVAMLPALGYLVIAFVTDNPGAWLLHCHIAFHVGEGLALQFLERESEIAQRVDLSTVDTGCKMWNAWYNTERVDNAWNTEFDSGI</sequence>
<dbReference type="InterPro" id="IPR045087">
    <property type="entry name" value="Cu-oxidase_fam"/>
</dbReference>
<dbReference type="PANTHER" id="PTHR11709:SF87">
    <property type="entry name" value="LACCASE"/>
    <property type="match status" value="1"/>
</dbReference>
<dbReference type="EMBL" id="CP009817">
    <property type="protein sequence ID" value="ATZ56163.1"/>
    <property type="molecule type" value="Genomic_DNA"/>
</dbReference>
<dbReference type="CDD" id="cd13901">
    <property type="entry name" value="CuRO_3_MaLCC_like"/>
    <property type="match status" value="1"/>
</dbReference>
<dbReference type="InterPro" id="IPR011707">
    <property type="entry name" value="Cu-oxidase-like_N"/>
</dbReference>
<dbReference type="CDD" id="cd13854">
    <property type="entry name" value="CuRO_1_MaLCC_like"/>
    <property type="match status" value="1"/>
</dbReference>
<dbReference type="Pfam" id="PF00394">
    <property type="entry name" value="Cu-oxidase"/>
    <property type="match status" value="1"/>
</dbReference>
<reference evidence="14 15" key="2">
    <citation type="journal article" date="2012" name="Eukaryot. Cell">
        <title>Genome update of Botrytis cinerea strains B05.10 and T4.</title>
        <authorList>
            <person name="Staats M."/>
            <person name="van Kan J.A."/>
        </authorList>
    </citation>
    <scope>NUCLEOTIDE SEQUENCE [LARGE SCALE GENOMIC DNA]</scope>
    <source>
        <strain evidence="14 15">B05.10</strain>
    </source>
</reference>
<reference evidence="14 15" key="3">
    <citation type="journal article" date="2017" name="Mol. Plant Pathol.">
        <title>A gapless genome sequence of the fungus Botrytis cinerea.</title>
        <authorList>
            <person name="Van Kan J.A."/>
            <person name="Stassen J.H."/>
            <person name="Mosbach A."/>
            <person name="Van Der Lee T.A."/>
            <person name="Faino L."/>
            <person name="Farmer A.D."/>
            <person name="Papasotiriou D.G."/>
            <person name="Zhou S."/>
            <person name="Seidl M.F."/>
            <person name="Cottam E."/>
            <person name="Edel D."/>
            <person name="Hahn M."/>
            <person name="Schwartz D.C."/>
            <person name="Dietrich R.A."/>
            <person name="Widdison S."/>
            <person name="Scalliet G."/>
        </authorList>
    </citation>
    <scope>NUCLEOTIDE SEQUENCE [LARGE SCALE GENOMIC DNA]</scope>
    <source>
        <strain evidence="14 15">B05.10</strain>
    </source>
</reference>
<evidence type="ECO:0000259" key="11">
    <source>
        <dbReference type="Pfam" id="PF00394"/>
    </source>
</evidence>
<feature type="domain" description="Plastocyanin-like" evidence="13">
    <location>
        <begin position="120"/>
        <end position="209"/>
    </location>
</feature>
<dbReference type="OrthoDB" id="2121828at2759"/>
<dbReference type="CDD" id="cd13880">
    <property type="entry name" value="CuRO_2_MaLCC_like"/>
    <property type="match status" value="1"/>
</dbReference>
<keyword evidence="7" id="KW-0186">Copper</keyword>
<dbReference type="FunFam" id="2.60.40.420:FF:000045">
    <property type="entry name" value="Laccase 2"/>
    <property type="match status" value="1"/>
</dbReference>
<feature type="chain" id="PRO_5016649006" description="laccase" evidence="10">
    <location>
        <begin position="19"/>
        <end position="607"/>
    </location>
</feature>
<evidence type="ECO:0000256" key="6">
    <source>
        <dbReference type="ARBA" id="ARBA00023002"/>
    </source>
</evidence>
<proteinExistence type="inferred from homology"/>
<gene>
    <name evidence="14" type="primary">Bclcc12</name>
    <name evidence="14" type="ORF">BCIN_13g00110</name>
</gene>
<dbReference type="GO" id="GO:0046274">
    <property type="term" value="P:lignin catabolic process"/>
    <property type="evidence" value="ECO:0007669"/>
    <property type="project" value="UniProtKB-KW"/>
</dbReference>
<dbReference type="EC" id="1.10.3.2" evidence="4"/>
<dbReference type="Pfam" id="PF07732">
    <property type="entry name" value="Cu-oxidase_3"/>
    <property type="match status" value="1"/>
</dbReference>
<dbReference type="Proteomes" id="UP000001798">
    <property type="component" value="Chromosome 13"/>
</dbReference>
<accession>A0A384K017</accession>
<dbReference type="PROSITE" id="PS00079">
    <property type="entry name" value="MULTICOPPER_OXIDASE1"/>
    <property type="match status" value="1"/>
</dbReference>
<feature type="domain" description="Plastocyanin-like" evidence="12">
    <location>
        <begin position="446"/>
        <end position="567"/>
    </location>
</feature>
<name>A0A384K017_BOTFB</name>
<dbReference type="VEuPathDB" id="FungiDB:Bcin13g00110"/>
<dbReference type="GO" id="GO:0005507">
    <property type="term" value="F:copper ion binding"/>
    <property type="evidence" value="ECO:0007669"/>
    <property type="project" value="InterPro"/>
</dbReference>
<keyword evidence="15" id="KW-1185">Reference proteome</keyword>
<dbReference type="PANTHER" id="PTHR11709">
    <property type="entry name" value="MULTI-COPPER OXIDASE"/>
    <property type="match status" value="1"/>
</dbReference>
<comment type="cofactor">
    <cofactor evidence="2">
        <name>Cu cation</name>
        <dbReference type="ChEBI" id="CHEBI:23378"/>
    </cofactor>
</comment>
<evidence type="ECO:0000256" key="10">
    <source>
        <dbReference type="SAM" id="SignalP"/>
    </source>
</evidence>
<evidence type="ECO:0000256" key="1">
    <source>
        <dbReference type="ARBA" id="ARBA00000349"/>
    </source>
</evidence>
<evidence type="ECO:0000313" key="14">
    <source>
        <dbReference type="EMBL" id="ATZ56163.1"/>
    </source>
</evidence>
<dbReference type="InterPro" id="IPR008972">
    <property type="entry name" value="Cupredoxin"/>
</dbReference>
<organism evidence="14 15">
    <name type="scientific">Botryotinia fuckeliana (strain B05.10)</name>
    <name type="common">Noble rot fungus</name>
    <name type="synonym">Botrytis cinerea</name>
    <dbReference type="NCBI Taxonomy" id="332648"/>
    <lineage>
        <taxon>Eukaryota</taxon>
        <taxon>Fungi</taxon>
        <taxon>Dikarya</taxon>
        <taxon>Ascomycota</taxon>
        <taxon>Pezizomycotina</taxon>
        <taxon>Leotiomycetes</taxon>
        <taxon>Helotiales</taxon>
        <taxon>Sclerotiniaceae</taxon>
        <taxon>Botrytis</taxon>
    </lineage>
</organism>
<dbReference type="InterPro" id="IPR001117">
    <property type="entry name" value="Cu-oxidase_2nd"/>
</dbReference>
<protein>
    <recommendedName>
        <fullName evidence="4">laccase</fullName>
        <ecNumber evidence="4">1.10.3.2</ecNumber>
    </recommendedName>
</protein>
<keyword evidence="6" id="KW-0560">Oxidoreductase</keyword>
<reference evidence="14 15" key="1">
    <citation type="journal article" date="2011" name="PLoS Genet.">
        <title>Genomic analysis of the necrotrophic fungal pathogens Sclerotinia sclerotiorum and Botrytis cinerea.</title>
        <authorList>
            <person name="Amselem J."/>
            <person name="Cuomo C.A."/>
            <person name="van Kan J.A."/>
            <person name="Viaud M."/>
            <person name="Benito E.P."/>
            <person name="Couloux A."/>
            <person name="Coutinho P.M."/>
            <person name="de Vries R.P."/>
            <person name="Dyer P.S."/>
            <person name="Fillinger S."/>
            <person name="Fournier E."/>
            <person name="Gout L."/>
            <person name="Hahn M."/>
            <person name="Kohn L."/>
            <person name="Lapalu N."/>
            <person name="Plummer K.M."/>
            <person name="Pradier J.M."/>
            <person name="Quevillon E."/>
            <person name="Sharon A."/>
            <person name="Simon A."/>
            <person name="ten Have A."/>
            <person name="Tudzynski B."/>
            <person name="Tudzynski P."/>
            <person name="Wincker P."/>
            <person name="Andrew M."/>
            <person name="Anthouard V."/>
            <person name="Beever R.E."/>
            <person name="Beffa R."/>
            <person name="Benoit I."/>
            <person name="Bouzid O."/>
            <person name="Brault B."/>
            <person name="Chen Z."/>
            <person name="Choquer M."/>
            <person name="Collemare J."/>
            <person name="Cotton P."/>
            <person name="Danchin E.G."/>
            <person name="Da Silva C."/>
            <person name="Gautier A."/>
            <person name="Giraud C."/>
            <person name="Giraud T."/>
            <person name="Gonzalez C."/>
            <person name="Grossetete S."/>
            <person name="Guldener U."/>
            <person name="Henrissat B."/>
            <person name="Howlett B.J."/>
            <person name="Kodira C."/>
            <person name="Kretschmer M."/>
            <person name="Lappartient A."/>
            <person name="Leroch M."/>
            <person name="Levis C."/>
            <person name="Mauceli E."/>
            <person name="Neuveglise C."/>
            <person name="Oeser B."/>
            <person name="Pearson M."/>
            <person name="Poulain J."/>
            <person name="Poussereau N."/>
            <person name="Quesneville H."/>
            <person name="Rascle C."/>
            <person name="Schumacher J."/>
            <person name="Segurens B."/>
            <person name="Sexton A."/>
            <person name="Silva E."/>
            <person name="Sirven C."/>
            <person name="Soanes D.M."/>
            <person name="Talbot N.J."/>
            <person name="Templeton M."/>
            <person name="Yandava C."/>
            <person name="Yarden O."/>
            <person name="Zeng Q."/>
            <person name="Rollins J.A."/>
            <person name="Lebrun M.H."/>
            <person name="Dickman M."/>
        </authorList>
    </citation>
    <scope>NUCLEOTIDE SEQUENCE [LARGE SCALE GENOMIC DNA]</scope>
    <source>
        <strain evidence="14 15">B05.10</strain>
    </source>
</reference>
<dbReference type="SUPFAM" id="SSF49503">
    <property type="entry name" value="Cupredoxins"/>
    <property type="match status" value="3"/>
</dbReference>
<feature type="signal peptide" evidence="10">
    <location>
        <begin position="1"/>
        <end position="18"/>
    </location>
</feature>
<evidence type="ECO:0000256" key="5">
    <source>
        <dbReference type="ARBA" id="ARBA00022723"/>
    </source>
</evidence>
<dbReference type="InterPro" id="IPR011706">
    <property type="entry name" value="Cu-oxidase_C"/>
</dbReference>
<evidence type="ECO:0000256" key="2">
    <source>
        <dbReference type="ARBA" id="ARBA00001935"/>
    </source>
</evidence>
<evidence type="ECO:0000256" key="8">
    <source>
        <dbReference type="ARBA" id="ARBA00023180"/>
    </source>
</evidence>
<evidence type="ECO:0000256" key="3">
    <source>
        <dbReference type="ARBA" id="ARBA00010609"/>
    </source>
</evidence>
<dbReference type="AlphaFoldDB" id="A0A384K017"/>